<dbReference type="CDD" id="cd00090">
    <property type="entry name" value="HTH_ARSR"/>
    <property type="match status" value="1"/>
</dbReference>
<dbReference type="InterPro" id="IPR001845">
    <property type="entry name" value="HTH_ArsR_DNA-bd_dom"/>
</dbReference>
<dbReference type="Pfam" id="PF12840">
    <property type="entry name" value="HTH_20"/>
    <property type="match status" value="1"/>
</dbReference>
<sequence length="184" mass="20311">MTRALRFFALETGASTGFCNATAKANDAGIGMQAVADHKYSIKRLTITSINHMFNHMVELNPAVLNDLFRALADPTRRAMLQDMANGPRTVGELAAPYAISLAAASKHIQTLEHAGLVRRQINGRVHTCRLDAGPLHLGAEWLAHYERFWTDRLDVLEAILQAEDSTKAAPKASRKSRTPRRNP</sequence>
<dbReference type="NCBIfam" id="NF033788">
    <property type="entry name" value="HTH_metalloreg"/>
    <property type="match status" value="1"/>
</dbReference>
<dbReference type="Gene3D" id="1.10.10.10">
    <property type="entry name" value="Winged helix-like DNA-binding domain superfamily/Winged helix DNA-binding domain"/>
    <property type="match status" value="1"/>
</dbReference>
<feature type="compositionally biased region" description="Basic residues" evidence="1">
    <location>
        <begin position="173"/>
        <end position="184"/>
    </location>
</feature>
<dbReference type="RefSeq" id="WP_242651357.1">
    <property type="nucleotide sequence ID" value="NZ_FTLW01000003.1"/>
</dbReference>
<dbReference type="AlphaFoldDB" id="A0A1N6TBP0"/>
<name>A0A1N6TBP0_9GAMM</name>
<dbReference type="SUPFAM" id="SSF46785">
    <property type="entry name" value="Winged helix' DNA-binding domain"/>
    <property type="match status" value="1"/>
</dbReference>
<dbReference type="InterPro" id="IPR036390">
    <property type="entry name" value="WH_DNA-bd_sf"/>
</dbReference>
<evidence type="ECO:0000256" key="1">
    <source>
        <dbReference type="SAM" id="MobiDB-lite"/>
    </source>
</evidence>
<evidence type="ECO:0000259" key="2">
    <source>
        <dbReference type="PROSITE" id="PS50987"/>
    </source>
</evidence>
<feature type="domain" description="HTH arsR-type" evidence="2">
    <location>
        <begin position="57"/>
        <end position="150"/>
    </location>
</feature>
<dbReference type="PROSITE" id="PS50987">
    <property type="entry name" value="HTH_ARSR_2"/>
    <property type="match status" value="1"/>
</dbReference>
<dbReference type="InterPro" id="IPR011991">
    <property type="entry name" value="ArsR-like_HTH"/>
</dbReference>
<protein>
    <submittedName>
        <fullName evidence="3">DNA-binding transcriptional regulator, ArsR family</fullName>
    </submittedName>
</protein>
<evidence type="ECO:0000313" key="3">
    <source>
        <dbReference type="EMBL" id="SIQ50779.1"/>
    </source>
</evidence>
<dbReference type="STRING" id="1604334.SAMN05421546_1326"/>
<gene>
    <name evidence="3" type="ORF">SAMN05421546_1326</name>
</gene>
<dbReference type="PANTHER" id="PTHR38600:SF2">
    <property type="entry name" value="SLL0088 PROTEIN"/>
    <property type="match status" value="1"/>
</dbReference>
<reference evidence="4" key="1">
    <citation type="submission" date="2017-01" db="EMBL/GenBank/DDBJ databases">
        <authorList>
            <person name="Varghese N."/>
            <person name="Submissions S."/>
        </authorList>
    </citation>
    <scope>NUCLEOTIDE SEQUENCE [LARGE SCALE GENOMIC DNA]</scope>
    <source>
        <strain evidence="4">UM1</strain>
    </source>
</reference>
<dbReference type="GO" id="GO:0003677">
    <property type="term" value="F:DNA binding"/>
    <property type="evidence" value="ECO:0007669"/>
    <property type="project" value="UniProtKB-KW"/>
</dbReference>
<keyword evidence="4" id="KW-1185">Reference proteome</keyword>
<dbReference type="PANTHER" id="PTHR38600">
    <property type="entry name" value="TRANSCRIPTIONAL REGULATORY PROTEIN"/>
    <property type="match status" value="1"/>
</dbReference>
<accession>A0A1N6TBP0</accession>
<evidence type="ECO:0000313" key="4">
    <source>
        <dbReference type="Proteomes" id="UP000241788"/>
    </source>
</evidence>
<keyword evidence="3" id="KW-0238">DNA-binding</keyword>
<dbReference type="InterPro" id="IPR036388">
    <property type="entry name" value="WH-like_DNA-bd_sf"/>
</dbReference>
<dbReference type="EMBL" id="FTLW01000003">
    <property type="protein sequence ID" value="SIQ50779.1"/>
    <property type="molecule type" value="Genomic_DNA"/>
</dbReference>
<dbReference type="Proteomes" id="UP000241788">
    <property type="component" value="Unassembled WGS sequence"/>
</dbReference>
<dbReference type="GO" id="GO:0003700">
    <property type="term" value="F:DNA-binding transcription factor activity"/>
    <property type="evidence" value="ECO:0007669"/>
    <property type="project" value="InterPro"/>
</dbReference>
<feature type="region of interest" description="Disordered" evidence="1">
    <location>
        <begin position="165"/>
        <end position="184"/>
    </location>
</feature>
<organism evidence="3 4">
    <name type="scientific">Solilutibacter tolerans</name>
    <dbReference type="NCBI Taxonomy" id="1604334"/>
    <lineage>
        <taxon>Bacteria</taxon>
        <taxon>Pseudomonadati</taxon>
        <taxon>Pseudomonadota</taxon>
        <taxon>Gammaproteobacteria</taxon>
        <taxon>Lysobacterales</taxon>
        <taxon>Lysobacteraceae</taxon>
        <taxon>Solilutibacter</taxon>
    </lineage>
</organism>
<dbReference type="SMART" id="SM00418">
    <property type="entry name" value="HTH_ARSR"/>
    <property type="match status" value="1"/>
</dbReference>
<dbReference type="PRINTS" id="PR00778">
    <property type="entry name" value="HTHARSR"/>
</dbReference>
<proteinExistence type="predicted"/>